<keyword evidence="2" id="KW-1185">Reference proteome</keyword>
<comment type="caution">
    <text evidence="1">The sequence shown here is derived from an EMBL/GenBank/DDBJ whole genome shotgun (WGS) entry which is preliminary data.</text>
</comment>
<dbReference type="EMBL" id="CAJVCH010571798">
    <property type="protein sequence ID" value="CAG7838555.1"/>
    <property type="molecule type" value="Genomic_DNA"/>
</dbReference>
<reference evidence="1" key="1">
    <citation type="submission" date="2021-06" db="EMBL/GenBank/DDBJ databases">
        <authorList>
            <person name="Hodson N. C."/>
            <person name="Mongue J. A."/>
            <person name="Jaron S. K."/>
        </authorList>
    </citation>
    <scope>NUCLEOTIDE SEQUENCE</scope>
</reference>
<sequence>MERKIQRESSRWIEKEFKKHDPRGTGAIPVSAMHKIVETLGPYDEEELKDLIEHHLSESTYVVLNKQTRQFDLKSEGNTIDFPSAMAIAVHFLKKQARRNTNEFAGKALVRLNDLPRFSWLQEQMQHKPNRKLF</sequence>
<gene>
    <name evidence="1" type="ORF">AFUS01_LOCUS47514</name>
</gene>
<accession>A0A8J2LUN4</accession>
<name>A0A8J2LUN4_9HEXA</name>
<dbReference type="Proteomes" id="UP000708208">
    <property type="component" value="Unassembled WGS sequence"/>
</dbReference>
<evidence type="ECO:0000313" key="2">
    <source>
        <dbReference type="Proteomes" id="UP000708208"/>
    </source>
</evidence>
<proteinExistence type="predicted"/>
<dbReference type="AlphaFoldDB" id="A0A8J2LUN4"/>
<evidence type="ECO:0008006" key="3">
    <source>
        <dbReference type="Google" id="ProtNLM"/>
    </source>
</evidence>
<protein>
    <recommendedName>
        <fullName evidence="3">EF-hand domain-containing protein</fullName>
    </recommendedName>
</protein>
<organism evidence="1 2">
    <name type="scientific">Allacma fusca</name>
    <dbReference type="NCBI Taxonomy" id="39272"/>
    <lineage>
        <taxon>Eukaryota</taxon>
        <taxon>Metazoa</taxon>
        <taxon>Ecdysozoa</taxon>
        <taxon>Arthropoda</taxon>
        <taxon>Hexapoda</taxon>
        <taxon>Collembola</taxon>
        <taxon>Symphypleona</taxon>
        <taxon>Sminthuridae</taxon>
        <taxon>Allacma</taxon>
    </lineage>
</organism>
<dbReference type="OrthoDB" id="10473849at2759"/>
<evidence type="ECO:0000313" key="1">
    <source>
        <dbReference type="EMBL" id="CAG7838555.1"/>
    </source>
</evidence>